<organism evidence="9">
    <name type="scientific">Zeugodacus cucurbitae</name>
    <name type="common">Melon fruit fly</name>
    <name type="synonym">Bactrocera cucurbitae</name>
    <dbReference type="NCBI Taxonomy" id="28588"/>
    <lineage>
        <taxon>Eukaryota</taxon>
        <taxon>Metazoa</taxon>
        <taxon>Ecdysozoa</taxon>
        <taxon>Arthropoda</taxon>
        <taxon>Hexapoda</taxon>
        <taxon>Insecta</taxon>
        <taxon>Pterygota</taxon>
        <taxon>Neoptera</taxon>
        <taxon>Endopterygota</taxon>
        <taxon>Diptera</taxon>
        <taxon>Brachycera</taxon>
        <taxon>Muscomorpha</taxon>
        <taxon>Tephritoidea</taxon>
        <taxon>Tephritidae</taxon>
        <taxon>Zeugodacus</taxon>
        <taxon>Zeugodacus</taxon>
    </lineage>
</organism>
<dbReference type="InterPro" id="IPR031925">
    <property type="entry name" value="TBCC_N"/>
</dbReference>
<keyword evidence="3" id="KW-0963">Cytoplasm</keyword>
<feature type="domain" description="C-CAP/cofactor C-like" evidence="8">
    <location>
        <begin position="181"/>
        <end position="332"/>
    </location>
</feature>
<dbReference type="InterPro" id="IPR027684">
    <property type="entry name" value="TBCC"/>
</dbReference>
<keyword evidence="5" id="KW-0143">Chaperone</keyword>
<evidence type="ECO:0000313" key="9">
    <source>
        <dbReference type="EMBL" id="JAD04895.1"/>
    </source>
</evidence>
<protein>
    <submittedName>
        <fullName evidence="9">Tubulin-specific chaperone C</fullName>
    </submittedName>
</protein>
<evidence type="ECO:0000256" key="7">
    <source>
        <dbReference type="SAM" id="MobiDB-lite"/>
    </source>
</evidence>
<evidence type="ECO:0000256" key="1">
    <source>
        <dbReference type="ARBA" id="ARBA00004496"/>
    </source>
</evidence>
<dbReference type="PROSITE" id="PS51329">
    <property type="entry name" value="C_CAP_COFACTOR_C"/>
    <property type="match status" value="1"/>
</dbReference>
<sequence>MSSNLQNSTLNSGENADSKKENILERLNKRNKERQNYLDVKIEQRNKENVELEGTDYFAQTFTERARAIEEQIQNISHISNTKEKTSSNNTNNADLTRIFADLTIQIQELQRYLTTSTMFLTDFKIKACQNTLNELNSSCEECRLRLIPKKKFGFSGKKVAPKVLVNPRVVNISADKVDMPEKSTTDSTSFTWTLSNREDEYICLEGDELNNKDITISNLKNCFVELRGHAGSVQISQASDCTFLCGPISRSLFAENCVRTTLALACQQLRLHSSNICRIYLHVTCRAIIEDCTQIEIADYNYNYDRIDEDFQLAGLDKTQNNYTDVADFNWLSPDVPSPNWTLLKDTPSPSWTELRNQKQQKAKIL</sequence>
<dbReference type="PANTHER" id="PTHR15139:SF0">
    <property type="entry name" value="TUBULIN-SPECIFIC CHAPERONE C"/>
    <property type="match status" value="1"/>
</dbReference>
<dbReference type="GO" id="GO:0015631">
    <property type="term" value="F:tubulin binding"/>
    <property type="evidence" value="ECO:0007669"/>
    <property type="project" value="InterPro"/>
</dbReference>
<keyword evidence="4" id="KW-0007">Acetylation</keyword>
<dbReference type="Gene3D" id="1.20.58.1250">
    <property type="entry name" value="Tubulin Binding Cofactor C, N-terminal domain"/>
    <property type="match status" value="1"/>
</dbReference>
<dbReference type="InterPro" id="IPR012945">
    <property type="entry name" value="Tubulin-bd_cofactor_C_dom"/>
</dbReference>
<dbReference type="AlphaFoldDB" id="A0A0A1X2C6"/>
<evidence type="ECO:0000256" key="2">
    <source>
        <dbReference type="ARBA" id="ARBA00008848"/>
    </source>
</evidence>
<comment type="subunit">
    <text evidence="6">Supercomplex made of cofactors A to E. Cofactors A and D function by capturing and stabilizing tubulin in a quasi-native conformation. Cofactor E binds to the cofactor D-tubulin complex; interaction with cofactor C then causes the release of tubulin polypeptides that are committed to the native state.</text>
</comment>
<dbReference type="InterPro" id="IPR038397">
    <property type="entry name" value="TBCC_N_sf"/>
</dbReference>
<evidence type="ECO:0000313" key="10">
    <source>
        <dbReference type="EMBL" id="JAD06571.1"/>
    </source>
</evidence>
<dbReference type="EMBL" id="GBXI01009397">
    <property type="protein sequence ID" value="JAD04895.1"/>
    <property type="molecule type" value="Transcribed_RNA"/>
</dbReference>
<dbReference type="EMBL" id="GBXI01004239">
    <property type="protein sequence ID" value="JAD10053.1"/>
    <property type="molecule type" value="Transcribed_RNA"/>
</dbReference>
<evidence type="ECO:0000256" key="6">
    <source>
        <dbReference type="ARBA" id="ARBA00026055"/>
    </source>
</evidence>
<evidence type="ECO:0000259" key="8">
    <source>
        <dbReference type="PROSITE" id="PS51329"/>
    </source>
</evidence>
<dbReference type="SMART" id="SM00673">
    <property type="entry name" value="CARP"/>
    <property type="match status" value="2"/>
</dbReference>
<dbReference type="EMBL" id="GBXI01007721">
    <property type="protein sequence ID" value="JAD06571.1"/>
    <property type="molecule type" value="Transcribed_RNA"/>
</dbReference>
<feature type="compositionally biased region" description="Polar residues" evidence="7">
    <location>
        <begin position="1"/>
        <end position="15"/>
    </location>
</feature>
<dbReference type="Pfam" id="PF07986">
    <property type="entry name" value="TBCC"/>
    <property type="match status" value="1"/>
</dbReference>
<name>A0A0A1X2C6_ZEUCU</name>
<evidence type="ECO:0000256" key="4">
    <source>
        <dbReference type="ARBA" id="ARBA00022990"/>
    </source>
</evidence>
<dbReference type="InterPro" id="IPR006599">
    <property type="entry name" value="CARP_motif"/>
</dbReference>
<accession>A0A0A1X2C6</accession>
<feature type="region of interest" description="Disordered" evidence="7">
    <location>
        <begin position="1"/>
        <end position="21"/>
    </location>
</feature>
<comment type="similarity">
    <text evidence="2">Belongs to the TBCC family.</text>
</comment>
<dbReference type="GO" id="GO:0007023">
    <property type="term" value="P:post-chaperonin tubulin folding pathway"/>
    <property type="evidence" value="ECO:0007669"/>
    <property type="project" value="InterPro"/>
</dbReference>
<evidence type="ECO:0000256" key="3">
    <source>
        <dbReference type="ARBA" id="ARBA00022490"/>
    </source>
</evidence>
<dbReference type="InterPro" id="IPR017901">
    <property type="entry name" value="C-CAP_CF_C-like"/>
</dbReference>
<comment type="subcellular location">
    <subcellularLocation>
        <location evidence="1">Cytoplasm</location>
    </subcellularLocation>
</comment>
<evidence type="ECO:0000256" key="5">
    <source>
        <dbReference type="ARBA" id="ARBA00023186"/>
    </source>
</evidence>
<dbReference type="OrthoDB" id="194775at2759"/>
<evidence type="ECO:0000313" key="11">
    <source>
        <dbReference type="EMBL" id="JAD10053.1"/>
    </source>
</evidence>
<dbReference type="GO" id="GO:0005737">
    <property type="term" value="C:cytoplasm"/>
    <property type="evidence" value="ECO:0007669"/>
    <property type="project" value="UniProtKB-SubCell"/>
</dbReference>
<reference evidence="9" key="1">
    <citation type="submission" date="2014-11" db="EMBL/GenBank/DDBJ databases">
        <authorList>
            <person name="Geib S."/>
        </authorList>
    </citation>
    <scope>NUCLEOTIDE SEQUENCE</scope>
</reference>
<dbReference type="InterPro" id="IPR016098">
    <property type="entry name" value="CAP/MinC_C"/>
</dbReference>
<reference evidence="9" key="2">
    <citation type="journal article" date="2015" name="Gigascience">
        <title>Reconstructing a comprehensive transcriptome assembly of a white-pupal translocated strain of the pest fruit fly Bactrocera cucurbitae.</title>
        <authorList>
            <person name="Sim S.B."/>
            <person name="Calla B."/>
            <person name="Hall B."/>
            <person name="DeRego T."/>
            <person name="Geib S.M."/>
        </authorList>
    </citation>
    <scope>NUCLEOTIDE SEQUENCE</scope>
</reference>
<gene>
    <name evidence="9" type="primary">TBCC_1</name>
    <name evidence="10" type="synonym">TBCC_0</name>
    <name evidence="11" type="synonym">TBCC_2</name>
    <name evidence="11" type="ORF">g.23427</name>
    <name evidence="9" type="ORF">g.23428</name>
    <name evidence="10" type="ORF">g.23429</name>
</gene>
<dbReference type="GO" id="GO:0007021">
    <property type="term" value="P:tubulin complex assembly"/>
    <property type="evidence" value="ECO:0007669"/>
    <property type="project" value="TreeGrafter"/>
</dbReference>
<dbReference type="Gene3D" id="2.160.20.70">
    <property type="match status" value="1"/>
</dbReference>
<dbReference type="Pfam" id="PF16752">
    <property type="entry name" value="TBCC_N"/>
    <property type="match status" value="1"/>
</dbReference>
<dbReference type="PANTHER" id="PTHR15139">
    <property type="entry name" value="TUBULIN FOLDING COFACTOR C"/>
    <property type="match status" value="1"/>
</dbReference>
<proteinExistence type="inferred from homology"/>